<dbReference type="PANTHER" id="PTHR42742">
    <property type="entry name" value="TRANSCRIPTIONAL REPRESSOR MPRA"/>
    <property type="match status" value="1"/>
</dbReference>
<evidence type="ECO:0000256" key="6">
    <source>
        <dbReference type="ARBA" id="ARBA00038887"/>
    </source>
</evidence>
<dbReference type="Proteomes" id="UP001211894">
    <property type="component" value="Unassembled WGS sequence"/>
</dbReference>
<comment type="cofactor">
    <cofactor evidence="1">
        <name>Mg(2+)</name>
        <dbReference type="ChEBI" id="CHEBI:18420"/>
    </cofactor>
</comment>
<evidence type="ECO:0000256" key="4">
    <source>
        <dbReference type="ARBA" id="ARBA00022833"/>
    </source>
</evidence>
<dbReference type="PANTHER" id="PTHR42742:SF3">
    <property type="entry name" value="FRUCTOKINASE"/>
    <property type="match status" value="1"/>
</dbReference>
<dbReference type="InterPro" id="IPR043129">
    <property type="entry name" value="ATPase_NBD"/>
</dbReference>
<evidence type="ECO:0000256" key="7">
    <source>
        <dbReference type="ARBA" id="ARBA00048451"/>
    </source>
</evidence>
<keyword evidence="3" id="KW-0479">Metal-binding</keyword>
<keyword evidence="5" id="KW-0460">Magnesium</keyword>
<organism evidence="8 9">
    <name type="scientific">Bacillus changyiensis</name>
    <dbReference type="NCBI Taxonomy" id="3004103"/>
    <lineage>
        <taxon>Bacteria</taxon>
        <taxon>Bacillati</taxon>
        <taxon>Bacillota</taxon>
        <taxon>Bacilli</taxon>
        <taxon>Bacillales</taxon>
        <taxon>Bacillaceae</taxon>
        <taxon>Bacillus</taxon>
    </lineage>
</organism>
<dbReference type="InterPro" id="IPR049874">
    <property type="entry name" value="ROK_cs"/>
</dbReference>
<accession>A0ABT4X578</accession>
<comment type="catalytic activity">
    <reaction evidence="7">
        <text>D-fructose + ATP = D-fructose 6-phosphate + ADP + H(+)</text>
        <dbReference type="Rhea" id="RHEA:16125"/>
        <dbReference type="ChEBI" id="CHEBI:15378"/>
        <dbReference type="ChEBI" id="CHEBI:30616"/>
        <dbReference type="ChEBI" id="CHEBI:37721"/>
        <dbReference type="ChEBI" id="CHEBI:61527"/>
        <dbReference type="ChEBI" id="CHEBI:456216"/>
        <dbReference type="EC" id="2.7.1.4"/>
    </reaction>
</comment>
<evidence type="ECO:0000256" key="5">
    <source>
        <dbReference type="ARBA" id="ARBA00022842"/>
    </source>
</evidence>
<keyword evidence="9" id="KW-1185">Reference proteome</keyword>
<dbReference type="RefSeq" id="WP_271341288.1">
    <property type="nucleotide sequence ID" value="NZ_JAQKAB010000008.1"/>
</dbReference>
<dbReference type="PROSITE" id="PS01125">
    <property type="entry name" value="ROK"/>
    <property type="match status" value="1"/>
</dbReference>
<evidence type="ECO:0000313" key="8">
    <source>
        <dbReference type="EMBL" id="MDA7027446.1"/>
    </source>
</evidence>
<comment type="similarity">
    <text evidence="2">Belongs to the ROK (NagC/XylR) family.</text>
</comment>
<dbReference type="SUPFAM" id="SSF53067">
    <property type="entry name" value="Actin-like ATPase domain"/>
    <property type="match status" value="1"/>
</dbReference>
<name>A0ABT4X578_9BACI</name>
<evidence type="ECO:0000256" key="2">
    <source>
        <dbReference type="ARBA" id="ARBA00006479"/>
    </source>
</evidence>
<dbReference type="EC" id="2.7.1.4" evidence="6"/>
<evidence type="ECO:0000256" key="1">
    <source>
        <dbReference type="ARBA" id="ARBA00001946"/>
    </source>
</evidence>
<proteinExistence type="inferred from homology"/>
<dbReference type="InterPro" id="IPR051804">
    <property type="entry name" value="Carb_Metab_Reg_Kinase/Isom"/>
</dbReference>
<dbReference type="Gene3D" id="3.30.420.40">
    <property type="match status" value="2"/>
</dbReference>
<dbReference type="Pfam" id="PF00480">
    <property type="entry name" value="ROK"/>
    <property type="match status" value="1"/>
</dbReference>
<dbReference type="CDD" id="cd24067">
    <property type="entry name" value="ASKHA_NBD_ROK_BsFRK-like"/>
    <property type="match status" value="1"/>
</dbReference>
<evidence type="ECO:0000313" key="9">
    <source>
        <dbReference type="Proteomes" id="UP001211894"/>
    </source>
</evidence>
<sequence length="286" mass="31079">MKYYGAIEAGGTKFVCAIGTETGEMIDRLTIPTETPEETIGRLIPFFEKHKLESLGVGSFGPISVDKESADYGYITNTPKLAWKNYPFIPELEKRLGIPVFFTTDVNAAALGEIKKGAAKGLNSCLYITVGTGIGAGAIVGGELVQGVTHPEMGHILIRRHERDSFKGNCPYHGECLEGMAAGPAIEKRWGKQGKDLADVQEVWELEADYLAQGLMQYILILCPEKIIMGGGVMKQQHLFPLIREKLTTYLNGYLDLPDLEQYIVSPGLGDDAGITGALILAQTAK</sequence>
<comment type="caution">
    <text evidence="8">The sequence shown here is derived from an EMBL/GenBank/DDBJ whole genome shotgun (WGS) entry which is preliminary data.</text>
</comment>
<dbReference type="InterPro" id="IPR000600">
    <property type="entry name" value="ROK"/>
</dbReference>
<dbReference type="EMBL" id="JAQKAB010000008">
    <property type="protein sequence ID" value="MDA7027446.1"/>
    <property type="molecule type" value="Genomic_DNA"/>
</dbReference>
<reference evidence="8 9" key="1">
    <citation type="submission" date="2023-01" db="EMBL/GenBank/DDBJ databases">
        <title>Bacillus changyiensis sp. nov., isolated from a coastal deposit.</title>
        <authorList>
            <person name="Xiao G."/>
            <person name="Lai Q."/>
            <person name="Hu Z."/>
            <person name="Shao Z."/>
        </authorList>
    </citation>
    <scope>NUCLEOTIDE SEQUENCE [LARGE SCALE GENOMIC DNA]</scope>
    <source>
        <strain evidence="8 9">CLL-7-23</strain>
    </source>
</reference>
<evidence type="ECO:0000256" key="3">
    <source>
        <dbReference type="ARBA" id="ARBA00022723"/>
    </source>
</evidence>
<keyword evidence="4" id="KW-0862">Zinc</keyword>
<protein>
    <recommendedName>
        <fullName evidence="6">fructokinase</fullName>
        <ecNumber evidence="6">2.7.1.4</ecNumber>
    </recommendedName>
</protein>
<gene>
    <name evidence="8" type="ORF">PJ311_12705</name>
</gene>